<dbReference type="SUPFAM" id="SSF55781">
    <property type="entry name" value="GAF domain-like"/>
    <property type="match status" value="1"/>
</dbReference>
<proteinExistence type="predicted"/>
<dbReference type="Pfam" id="PF08448">
    <property type="entry name" value="PAS_4"/>
    <property type="match status" value="1"/>
</dbReference>
<dbReference type="Pfam" id="PF13581">
    <property type="entry name" value="HATPase_c_2"/>
    <property type="match status" value="1"/>
</dbReference>
<dbReference type="Proteomes" id="UP000567795">
    <property type="component" value="Unassembled WGS sequence"/>
</dbReference>
<keyword evidence="3" id="KW-0808">Transferase</keyword>
<dbReference type="InterPro" id="IPR003594">
    <property type="entry name" value="HATPase_dom"/>
</dbReference>
<dbReference type="Gene3D" id="3.30.565.10">
    <property type="entry name" value="Histidine kinase-like ATPase, C-terminal domain"/>
    <property type="match status" value="1"/>
</dbReference>
<keyword evidence="11" id="KW-0464">Manganese</keyword>
<dbReference type="CDD" id="cd16936">
    <property type="entry name" value="HATPase_RsbW-like"/>
    <property type="match status" value="1"/>
</dbReference>
<dbReference type="EC" id="3.1.3.16" evidence="1"/>
<dbReference type="InterPro" id="IPR035965">
    <property type="entry name" value="PAS-like_dom_sf"/>
</dbReference>
<gene>
    <name evidence="18" type="ORF">FHU37_001302</name>
</gene>
<dbReference type="PANTHER" id="PTHR43156">
    <property type="entry name" value="STAGE II SPORULATION PROTEIN E-RELATED"/>
    <property type="match status" value="1"/>
</dbReference>
<dbReference type="InterPro" id="IPR001932">
    <property type="entry name" value="PPM-type_phosphatase-like_dom"/>
</dbReference>
<dbReference type="Gene3D" id="3.30.450.40">
    <property type="match status" value="1"/>
</dbReference>
<organism evidence="18 19">
    <name type="scientific">Allostreptomyces psammosilenae</name>
    <dbReference type="NCBI Taxonomy" id="1892865"/>
    <lineage>
        <taxon>Bacteria</taxon>
        <taxon>Bacillati</taxon>
        <taxon>Actinomycetota</taxon>
        <taxon>Actinomycetes</taxon>
        <taxon>Kitasatosporales</taxon>
        <taxon>Streptomycetaceae</taxon>
        <taxon>Allostreptomyces</taxon>
    </lineage>
</organism>
<dbReference type="Pfam" id="PF01590">
    <property type="entry name" value="GAF"/>
    <property type="match status" value="1"/>
</dbReference>
<dbReference type="InterPro" id="IPR013656">
    <property type="entry name" value="PAS_4"/>
</dbReference>
<evidence type="ECO:0000256" key="8">
    <source>
        <dbReference type="ARBA" id="ARBA00022840"/>
    </source>
</evidence>
<dbReference type="EMBL" id="JACBZD010000001">
    <property type="protein sequence ID" value="NYI04359.1"/>
    <property type="molecule type" value="Genomic_DNA"/>
</dbReference>
<keyword evidence="10" id="KW-0904">Protein phosphatase</keyword>
<dbReference type="GO" id="GO:0004722">
    <property type="term" value="F:protein serine/threonine phosphatase activity"/>
    <property type="evidence" value="ECO:0007669"/>
    <property type="project" value="UniProtKB-EC"/>
</dbReference>
<dbReference type="RefSeq" id="WP_179813260.1">
    <property type="nucleotide sequence ID" value="NZ_JACBZD010000001.1"/>
</dbReference>
<accession>A0A852ZPR4</accession>
<evidence type="ECO:0000256" key="16">
    <source>
        <dbReference type="SAM" id="MobiDB-lite"/>
    </source>
</evidence>
<sequence length="825" mass="89204">MDTHSTGSHGGAEERHRDEHAPYTATATFDARGVLTEWGEGARRLLGYRPAEVLGHPAGELLAEELPAPTRHALTTRTRWRTELELRHRDGHPLRLPLLAHPGTTDDGDARWLVVCPVGWRPPDPAEADALPGWAFQQAPYPVALYDTDLRLTRANAAMEQAVALTEEEMRGLRVGEIVDHPEATKTEQFMREALERGETRYLENFIRVPGEERQHAWSVFLTPLRDRDGTPRGVSLTTLDMTEQYWARHRLAVLDEASGRIGRTLDPVRTAEELTEMTVPGLADFVSVDVLDRVLAGEEPAPDPLRFPVTLRRVAHRSILPGVPEAVVAVGDFDSYARNSAPARALASGETVTGPRPGTSVAAAACWDPARAERVRTFGFHAWMAVPLRARGTTLGVAGFARHTSPEPFTSDDVLLAEQLAARTAISLDNARRYTRERNAALALQRSLLPHRLPGRPAVEVASRYLPAASHLGLGGAWFDVIGLSSARVALVVGDVVGHGVHAAATMGRLRTAVRTLADVDLAPDELLTHLDDLVVHLGEGTDEEAERDRAADGVGAGGEVGATCLYAVYDPVSRQCTVSRAGPLPPALVRPDGTVEFPDLPAGPALGTGGLPYESGQLELPEGSLLALYTSGLVESSANHDRDVGDGLEELCRVLSRAAAPGAAPRLDATCDDVLASLLPERPSDDVALLLARTRALDEHHVATWDLAAEPSVVSDARKLATERLQAWGLQEATFATELVVSELVTNAIRHAAAPIRLRLIRDRSLICEVSDGSSTSPHLRRARSDEEGGRGLLLVAQVTQRWGTRYSLTGKTIWTEQDLPTG</sequence>
<dbReference type="FunFam" id="3.30.450.40:FF:000035">
    <property type="entry name" value="PAS sensor protein"/>
    <property type="match status" value="1"/>
</dbReference>
<dbReference type="GO" id="GO:0046872">
    <property type="term" value="F:metal ion binding"/>
    <property type="evidence" value="ECO:0007669"/>
    <property type="project" value="UniProtKB-KW"/>
</dbReference>
<feature type="region of interest" description="Disordered" evidence="16">
    <location>
        <begin position="1"/>
        <end position="21"/>
    </location>
</feature>
<evidence type="ECO:0000256" key="14">
    <source>
        <dbReference type="ARBA" id="ARBA00075117"/>
    </source>
</evidence>
<keyword evidence="4" id="KW-0479">Metal-binding</keyword>
<keyword evidence="6" id="KW-0418">Kinase</keyword>
<dbReference type="GO" id="GO:0016301">
    <property type="term" value="F:kinase activity"/>
    <property type="evidence" value="ECO:0007669"/>
    <property type="project" value="UniProtKB-KW"/>
</dbReference>
<dbReference type="InterPro" id="IPR052016">
    <property type="entry name" value="Bact_Sigma-Reg"/>
</dbReference>
<dbReference type="InterPro" id="IPR036890">
    <property type="entry name" value="HATPase_C_sf"/>
</dbReference>
<keyword evidence="8" id="KW-0067">ATP-binding</keyword>
<evidence type="ECO:0000256" key="12">
    <source>
        <dbReference type="ARBA" id="ARBA00047761"/>
    </source>
</evidence>
<evidence type="ECO:0000256" key="5">
    <source>
        <dbReference type="ARBA" id="ARBA00022741"/>
    </source>
</evidence>
<dbReference type="AlphaFoldDB" id="A0A852ZPR4"/>
<evidence type="ECO:0000256" key="1">
    <source>
        <dbReference type="ARBA" id="ARBA00013081"/>
    </source>
</evidence>
<evidence type="ECO:0000256" key="2">
    <source>
        <dbReference type="ARBA" id="ARBA00022553"/>
    </source>
</evidence>
<keyword evidence="5" id="KW-0547">Nucleotide-binding</keyword>
<reference evidence="18 19" key="1">
    <citation type="submission" date="2020-07" db="EMBL/GenBank/DDBJ databases">
        <title>Sequencing the genomes of 1000 actinobacteria strains.</title>
        <authorList>
            <person name="Klenk H.-P."/>
        </authorList>
    </citation>
    <scope>NUCLEOTIDE SEQUENCE [LARGE SCALE GENOMIC DNA]</scope>
    <source>
        <strain evidence="18 19">DSM 42178</strain>
    </source>
</reference>
<comment type="catalytic activity">
    <reaction evidence="12">
        <text>O-phospho-L-seryl-[protein] + H2O = L-seryl-[protein] + phosphate</text>
        <dbReference type="Rhea" id="RHEA:20629"/>
        <dbReference type="Rhea" id="RHEA-COMP:9863"/>
        <dbReference type="Rhea" id="RHEA-COMP:11604"/>
        <dbReference type="ChEBI" id="CHEBI:15377"/>
        <dbReference type="ChEBI" id="CHEBI:29999"/>
        <dbReference type="ChEBI" id="CHEBI:43474"/>
        <dbReference type="ChEBI" id="CHEBI:83421"/>
        <dbReference type="EC" id="3.1.3.16"/>
    </reaction>
</comment>
<dbReference type="SMART" id="SM00331">
    <property type="entry name" value="PP2C_SIG"/>
    <property type="match status" value="1"/>
</dbReference>
<feature type="compositionally biased region" description="Basic and acidic residues" evidence="16">
    <location>
        <begin position="11"/>
        <end position="21"/>
    </location>
</feature>
<dbReference type="Pfam" id="PF07228">
    <property type="entry name" value="SpoIIE"/>
    <property type="match status" value="1"/>
</dbReference>
<protein>
    <recommendedName>
        <fullName evidence="1">protein-serine/threonine phosphatase</fullName>
        <ecNumber evidence="1">3.1.3.16</ecNumber>
    </recommendedName>
    <alternativeName>
        <fullName evidence="15">Protein-serine/threonine phosphatase</fullName>
    </alternativeName>
    <alternativeName>
        <fullName evidence="14">Serine/threonine-protein kinase</fullName>
    </alternativeName>
</protein>
<comment type="function">
    <text evidence="13">Primarily acts as an independent SigF regulator that is sensitive to the osmosensory signal, mediating the cross talk of PknD with the SigF regulon. Possesses both phosphatase and kinase activities. The kinase domain functions as a classic anti-sigma factor-like kinase to phosphorylate the anti-anti-sigma factor domain at the canonical regulatory site, and the phosphatase domain antagonizes this activity.</text>
</comment>
<evidence type="ECO:0000256" key="6">
    <source>
        <dbReference type="ARBA" id="ARBA00022777"/>
    </source>
</evidence>
<evidence type="ECO:0000256" key="9">
    <source>
        <dbReference type="ARBA" id="ARBA00022842"/>
    </source>
</evidence>
<dbReference type="Pfam" id="PF13426">
    <property type="entry name" value="PAS_9"/>
    <property type="match status" value="1"/>
</dbReference>
<evidence type="ECO:0000256" key="11">
    <source>
        <dbReference type="ARBA" id="ARBA00023211"/>
    </source>
</evidence>
<evidence type="ECO:0000256" key="13">
    <source>
        <dbReference type="ARBA" id="ARBA00056274"/>
    </source>
</evidence>
<dbReference type="Gene3D" id="3.30.450.20">
    <property type="entry name" value="PAS domain"/>
    <property type="match status" value="2"/>
</dbReference>
<dbReference type="InterPro" id="IPR036457">
    <property type="entry name" value="PPM-type-like_dom_sf"/>
</dbReference>
<evidence type="ECO:0000313" key="18">
    <source>
        <dbReference type="EMBL" id="NYI04359.1"/>
    </source>
</evidence>
<dbReference type="FunFam" id="3.30.565.10:FF:000028">
    <property type="entry name" value="PAS sensor protein"/>
    <property type="match status" value="1"/>
</dbReference>
<evidence type="ECO:0000256" key="7">
    <source>
        <dbReference type="ARBA" id="ARBA00022801"/>
    </source>
</evidence>
<dbReference type="InterPro" id="IPR000014">
    <property type="entry name" value="PAS"/>
</dbReference>
<dbReference type="InterPro" id="IPR003018">
    <property type="entry name" value="GAF"/>
</dbReference>
<evidence type="ECO:0000313" key="19">
    <source>
        <dbReference type="Proteomes" id="UP000567795"/>
    </source>
</evidence>
<dbReference type="PANTHER" id="PTHR43156:SF2">
    <property type="entry name" value="STAGE II SPORULATION PROTEIN E"/>
    <property type="match status" value="1"/>
</dbReference>
<dbReference type="SUPFAM" id="SSF55785">
    <property type="entry name" value="PYP-like sensor domain (PAS domain)"/>
    <property type="match status" value="2"/>
</dbReference>
<dbReference type="GO" id="GO:0005524">
    <property type="term" value="F:ATP binding"/>
    <property type="evidence" value="ECO:0007669"/>
    <property type="project" value="UniProtKB-KW"/>
</dbReference>
<evidence type="ECO:0000256" key="10">
    <source>
        <dbReference type="ARBA" id="ARBA00022912"/>
    </source>
</evidence>
<keyword evidence="2" id="KW-0597">Phosphoprotein</keyword>
<keyword evidence="9" id="KW-0460">Magnesium</keyword>
<evidence type="ECO:0000259" key="17">
    <source>
        <dbReference type="PROSITE" id="PS50112"/>
    </source>
</evidence>
<dbReference type="InterPro" id="IPR029016">
    <property type="entry name" value="GAF-like_dom_sf"/>
</dbReference>
<keyword evidence="7" id="KW-0378">Hydrolase</keyword>
<evidence type="ECO:0000256" key="4">
    <source>
        <dbReference type="ARBA" id="ARBA00022723"/>
    </source>
</evidence>
<keyword evidence="19" id="KW-1185">Reference proteome</keyword>
<feature type="domain" description="PAS" evidence="17">
    <location>
        <begin position="135"/>
        <end position="198"/>
    </location>
</feature>
<dbReference type="SMART" id="SM00091">
    <property type="entry name" value="PAS"/>
    <property type="match status" value="2"/>
</dbReference>
<dbReference type="CDD" id="cd00130">
    <property type="entry name" value="PAS"/>
    <property type="match status" value="2"/>
</dbReference>
<dbReference type="Gene3D" id="3.60.40.10">
    <property type="entry name" value="PPM-type phosphatase domain"/>
    <property type="match status" value="1"/>
</dbReference>
<dbReference type="NCBIfam" id="TIGR00229">
    <property type="entry name" value="sensory_box"/>
    <property type="match status" value="1"/>
</dbReference>
<dbReference type="SUPFAM" id="SSF55874">
    <property type="entry name" value="ATPase domain of HSP90 chaperone/DNA topoisomerase II/histidine kinase"/>
    <property type="match status" value="1"/>
</dbReference>
<dbReference type="FunFam" id="3.60.40.10:FF:000005">
    <property type="entry name" value="Serine/threonine protein phosphatase"/>
    <property type="match status" value="1"/>
</dbReference>
<dbReference type="SMART" id="SM00065">
    <property type="entry name" value="GAF"/>
    <property type="match status" value="1"/>
</dbReference>
<comment type="caution">
    <text evidence="18">The sequence shown here is derived from an EMBL/GenBank/DDBJ whole genome shotgun (WGS) entry which is preliminary data.</text>
</comment>
<name>A0A852ZPR4_9ACTN</name>
<dbReference type="PROSITE" id="PS50112">
    <property type="entry name" value="PAS"/>
    <property type="match status" value="2"/>
</dbReference>
<evidence type="ECO:0000256" key="15">
    <source>
        <dbReference type="ARBA" id="ARBA00081350"/>
    </source>
</evidence>
<feature type="domain" description="PAS" evidence="17">
    <location>
        <begin position="30"/>
        <end position="65"/>
    </location>
</feature>
<evidence type="ECO:0000256" key="3">
    <source>
        <dbReference type="ARBA" id="ARBA00022679"/>
    </source>
</evidence>